<evidence type="ECO:0000256" key="1">
    <source>
        <dbReference type="ARBA" id="ARBA00001933"/>
    </source>
</evidence>
<gene>
    <name evidence="8" type="ORF">GIY09_09060</name>
</gene>
<dbReference type="CDD" id="cd01560">
    <property type="entry name" value="Thr-synth_2"/>
    <property type="match status" value="1"/>
</dbReference>
<dbReference type="Gene3D" id="3.40.50.1100">
    <property type="match status" value="2"/>
</dbReference>
<dbReference type="PANTHER" id="PTHR43515:SF1">
    <property type="entry name" value="THREONINE SYNTHASE-LIKE 1"/>
    <property type="match status" value="1"/>
</dbReference>
<dbReference type="EMBL" id="WJQS01000008">
    <property type="protein sequence ID" value="MRI86010.1"/>
    <property type="molecule type" value="Genomic_DNA"/>
</dbReference>
<dbReference type="SUPFAM" id="SSF53686">
    <property type="entry name" value="Tryptophan synthase beta subunit-like PLP-dependent enzymes"/>
    <property type="match status" value="1"/>
</dbReference>
<dbReference type="InterPro" id="IPR029144">
    <property type="entry name" value="Thr_synth_N"/>
</dbReference>
<evidence type="ECO:0000313" key="8">
    <source>
        <dbReference type="EMBL" id="MRI86010.1"/>
    </source>
</evidence>
<organism evidence="8 9">
    <name type="scientific">Fundicoccus ignavus</name>
    <dbReference type="NCBI Taxonomy" id="2664442"/>
    <lineage>
        <taxon>Bacteria</taxon>
        <taxon>Bacillati</taxon>
        <taxon>Bacillota</taxon>
        <taxon>Bacilli</taxon>
        <taxon>Lactobacillales</taxon>
        <taxon>Aerococcaceae</taxon>
        <taxon>Fundicoccus</taxon>
    </lineage>
</organism>
<accession>A0A6I2GDU9</accession>
<keyword evidence="8" id="KW-0456">Lyase</keyword>
<dbReference type="RefSeq" id="WP_153863826.1">
    <property type="nucleotide sequence ID" value="NZ_WJQS01000008.1"/>
</dbReference>
<dbReference type="Gene3D" id="3.90.1380.10">
    <property type="entry name" value="Threonine synthase, N-terminal domain"/>
    <property type="match status" value="1"/>
</dbReference>
<comment type="caution">
    <text evidence="8">The sequence shown here is derived from an EMBL/GenBank/DDBJ whole genome shotgun (WGS) entry which is preliminary data.</text>
</comment>
<protein>
    <recommendedName>
        <fullName evidence="4">Threonine synthase</fullName>
        <ecNumber evidence="4">4.2.3.1</ecNumber>
    </recommendedName>
</protein>
<feature type="domain" description="Tryptophan synthase beta chain-like PALP" evidence="6">
    <location>
        <begin position="100"/>
        <end position="422"/>
    </location>
</feature>
<evidence type="ECO:0000259" key="6">
    <source>
        <dbReference type="Pfam" id="PF00291"/>
    </source>
</evidence>
<dbReference type="Pfam" id="PF00291">
    <property type="entry name" value="PALP"/>
    <property type="match status" value="1"/>
</dbReference>
<evidence type="ECO:0000313" key="9">
    <source>
        <dbReference type="Proteomes" id="UP000430975"/>
    </source>
</evidence>
<keyword evidence="3 5" id="KW-0663">Pyridoxal phosphate</keyword>
<dbReference type="AlphaFoldDB" id="A0A6I2GDU9"/>
<dbReference type="PANTHER" id="PTHR43515">
    <property type="entry name" value="THREONINE SYNTHASE-LIKE 1"/>
    <property type="match status" value="1"/>
</dbReference>
<dbReference type="InterPro" id="IPR001926">
    <property type="entry name" value="TrpB-like_PALP"/>
</dbReference>
<evidence type="ECO:0000256" key="4">
    <source>
        <dbReference type="NCBIfam" id="TIGR00260"/>
    </source>
</evidence>
<dbReference type="GO" id="GO:0005737">
    <property type="term" value="C:cytoplasm"/>
    <property type="evidence" value="ECO:0007669"/>
    <property type="project" value="TreeGrafter"/>
</dbReference>
<dbReference type="InterPro" id="IPR036052">
    <property type="entry name" value="TrpB-like_PALP_sf"/>
</dbReference>
<dbReference type="InterPro" id="IPR037158">
    <property type="entry name" value="Thr_synth_N_sf"/>
</dbReference>
<reference evidence="8 9" key="1">
    <citation type="submission" date="2019-11" db="EMBL/GenBank/DDBJ databases">
        <title>Characterisation of Fundicoccus ignavus gen. nov. sp. nov., a novel genus of the family Aerococcaceae isolated from bulk tank milk.</title>
        <authorList>
            <person name="Siebert A."/>
            <person name="Huptas C."/>
            <person name="Wenning M."/>
            <person name="Scherer S."/>
            <person name="Doll E.V."/>
        </authorList>
    </citation>
    <scope>NUCLEOTIDE SEQUENCE [LARGE SCALE GENOMIC DNA]</scope>
    <source>
        <strain evidence="8 9">WS4759</strain>
    </source>
</reference>
<feature type="modified residue" description="N6-(pyridoxal phosphate)lysine" evidence="5">
    <location>
        <position position="110"/>
    </location>
</feature>
<comment type="similarity">
    <text evidence="2">Belongs to the threonine synthase family.</text>
</comment>
<dbReference type="EC" id="4.2.3.1" evidence="4"/>
<dbReference type="GO" id="GO:0009088">
    <property type="term" value="P:threonine biosynthetic process"/>
    <property type="evidence" value="ECO:0007669"/>
    <property type="project" value="UniProtKB-UniRule"/>
</dbReference>
<evidence type="ECO:0000259" key="7">
    <source>
        <dbReference type="Pfam" id="PF14821"/>
    </source>
</evidence>
<evidence type="ECO:0000256" key="5">
    <source>
        <dbReference type="PIRSR" id="PIRSR604450-51"/>
    </source>
</evidence>
<dbReference type="NCBIfam" id="TIGR00260">
    <property type="entry name" value="thrC"/>
    <property type="match status" value="1"/>
</dbReference>
<evidence type="ECO:0000256" key="3">
    <source>
        <dbReference type="ARBA" id="ARBA00022898"/>
    </source>
</evidence>
<name>A0A6I2GDU9_9LACT</name>
<dbReference type="Pfam" id="PF14821">
    <property type="entry name" value="Thr_synth_N"/>
    <property type="match status" value="1"/>
</dbReference>
<dbReference type="Proteomes" id="UP000430975">
    <property type="component" value="Unassembled WGS sequence"/>
</dbReference>
<dbReference type="GO" id="GO:0004795">
    <property type="term" value="F:threonine synthase activity"/>
    <property type="evidence" value="ECO:0007669"/>
    <property type="project" value="UniProtKB-UniRule"/>
</dbReference>
<dbReference type="InterPro" id="IPR004450">
    <property type="entry name" value="Thr_synthase-like"/>
</dbReference>
<feature type="domain" description="Threonine synthase N-terminal" evidence="7">
    <location>
        <begin position="3"/>
        <end position="78"/>
    </location>
</feature>
<keyword evidence="9" id="KW-1185">Reference proteome</keyword>
<proteinExistence type="inferred from homology"/>
<comment type="cofactor">
    <cofactor evidence="1 5">
        <name>pyridoxal 5'-phosphate</name>
        <dbReference type="ChEBI" id="CHEBI:597326"/>
    </cofactor>
</comment>
<evidence type="ECO:0000256" key="2">
    <source>
        <dbReference type="ARBA" id="ARBA00005517"/>
    </source>
</evidence>
<sequence length="493" mass="54833">MMYKSTRNNQYLVSASEAIIKGLSEDGGLFVPTSFPTFNLDWDELKDFTYQEMATFILRAFLDDFSAEEVRACVEAAYNDKFDTPEIAPLVEADGKYYLELFHGSTIAFKDQALSILPYLMSTANKIQANDREIVILTATSGDTGKAAMAGFADVPGTKIIVFYPKGGVSSIQEQQMVSQTGDNTFVVAVNGNFDHAQSKVKELFNDEALRAELAEQNVQFSSANSMNIGRLVPQVVYYFYAYAQMVKKQAIVAGDAIDFCVPTGNFGNILAAYYAKKSGLPIDKLICASNDNRVLYDFFHGGKYDINRDFELTISPSMDILISSNFERLVFHAINEDDRLLTTYMKDLADRKLYTIPEKFHPNFADFVAEFATQSETKEEIKAIYEAANYVIDPHTAVASKAYRKAQQEGASRQPVVIVSTASPYKFPEAVLTALDVDTTTMSDADLLAKLKELSGVPYPDAIEGLLEAEVRHHTVIDIEEMKELVKKISLS</sequence>